<evidence type="ECO:0000256" key="1">
    <source>
        <dbReference type="ARBA" id="ARBA00001961"/>
    </source>
</evidence>
<protein>
    <recommendedName>
        <fullName evidence="7">Fe2OG dioxygenase domain-containing protein</fullName>
    </recommendedName>
</protein>
<dbReference type="Proteomes" id="UP000002009">
    <property type="component" value="Chromosome 4"/>
</dbReference>
<dbReference type="GO" id="GO:0071456">
    <property type="term" value="P:cellular response to hypoxia"/>
    <property type="evidence" value="ECO:0007669"/>
    <property type="project" value="TreeGrafter"/>
</dbReference>
<dbReference type="eggNOG" id="KOG3710">
    <property type="taxonomic scope" value="Eukaryota"/>
</dbReference>
<dbReference type="InterPro" id="IPR044862">
    <property type="entry name" value="Pro_4_hyd_alph_FE2OG_OXY"/>
</dbReference>
<evidence type="ECO:0000256" key="5">
    <source>
        <dbReference type="ARBA" id="ARBA00023002"/>
    </source>
</evidence>
<keyword evidence="6" id="KW-0408">Iron</keyword>
<dbReference type="Pfam" id="PF13640">
    <property type="entry name" value="2OG-FeII_Oxy_3"/>
    <property type="match status" value="1"/>
</dbReference>
<keyword evidence="9" id="KW-1185">Reference proteome</keyword>
<dbReference type="GO" id="GO:0008198">
    <property type="term" value="F:ferrous iron binding"/>
    <property type="evidence" value="ECO:0007669"/>
    <property type="project" value="TreeGrafter"/>
</dbReference>
<dbReference type="GeneID" id="8242710"/>
<gene>
    <name evidence="8" type="ORF">MICPUN_57951</name>
</gene>
<accession>C1E489</accession>
<keyword evidence="4" id="KW-0223">Dioxygenase</keyword>
<keyword evidence="2" id="KW-0479">Metal-binding</keyword>
<evidence type="ECO:0000313" key="9">
    <source>
        <dbReference type="Proteomes" id="UP000002009"/>
    </source>
</evidence>
<dbReference type="OMA" id="AYVANAM"/>
<keyword evidence="3" id="KW-0847">Vitamin C</keyword>
<dbReference type="EMBL" id="CP001325">
    <property type="protein sequence ID" value="ACO62682.1"/>
    <property type="molecule type" value="Genomic_DNA"/>
</dbReference>
<dbReference type="SMART" id="SM00702">
    <property type="entry name" value="P4Hc"/>
    <property type="match status" value="1"/>
</dbReference>
<dbReference type="RefSeq" id="XP_002501424.1">
    <property type="nucleotide sequence ID" value="XM_002501378.1"/>
</dbReference>
<dbReference type="AlphaFoldDB" id="C1E489"/>
<keyword evidence="5" id="KW-0560">Oxidoreductase</keyword>
<name>C1E489_MICCC</name>
<sequence>MRHNAAHALARVVQASVSREVASGTLRIAPLAPRRLKRSMSSITEDDQQRLLEHYALGLRGILAEHDDLTDPALTAKMRALRDDAPVRLEHRFWGAQFLAMAFGHELGFAAAHPPALRAVFNLGVVAAENGLVPFQAMRSAHGQLARLGVLRCDRVDPGADGGDGWSLATPRAATPWELFASDRLRVAAREAAAGLVARGSAVVDGALGPRLAEAASAALTRHVASERHLFSAGQLDQTGRSDSSTRGDIISWISGDEGADEALRLGAGIWGGHVPGSSEGLLGRCPPAVVSPGAVAQMFRSCLSDHVISAMPAGVLMSSDNYVTNAMMSVYAPGAPGFVPHTDHCGGHDLRRVTAVYYPASNGDWDVDRDGGALVLRPGEDGAGGRRETIAPEGDRLVVFYSDEVEHEVVGVSEGASRERLALSFWYLKPPPGRFDPSLMSRS</sequence>
<reference evidence="8 9" key="1">
    <citation type="journal article" date="2009" name="Science">
        <title>Green evolution and dynamic adaptations revealed by genomes of the marine picoeukaryotes Micromonas.</title>
        <authorList>
            <person name="Worden A.Z."/>
            <person name="Lee J.H."/>
            <person name="Mock T."/>
            <person name="Rouze P."/>
            <person name="Simmons M.P."/>
            <person name="Aerts A.L."/>
            <person name="Allen A.E."/>
            <person name="Cuvelier M.L."/>
            <person name="Derelle E."/>
            <person name="Everett M.V."/>
            <person name="Foulon E."/>
            <person name="Grimwood J."/>
            <person name="Gundlach H."/>
            <person name="Henrissat B."/>
            <person name="Napoli C."/>
            <person name="McDonald S.M."/>
            <person name="Parker M.S."/>
            <person name="Rombauts S."/>
            <person name="Salamov A."/>
            <person name="Von Dassow P."/>
            <person name="Badger J.H."/>
            <person name="Coutinho P.M."/>
            <person name="Demir E."/>
            <person name="Dubchak I."/>
            <person name="Gentemann C."/>
            <person name="Eikrem W."/>
            <person name="Gready J.E."/>
            <person name="John U."/>
            <person name="Lanier W."/>
            <person name="Lindquist E.A."/>
            <person name="Lucas S."/>
            <person name="Mayer K.F."/>
            <person name="Moreau H."/>
            <person name="Not F."/>
            <person name="Otillar R."/>
            <person name="Panaud O."/>
            <person name="Pangilinan J."/>
            <person name="Paulsen I."/>
            <person name="Piegu B."/>
            <person name="Poliakov A."/>
            <person name="Robbens S."/>
            <person name="Schmutz J."/>
            <person name="Toulza E."/>
            <person name="Wyss T."/>
            <person name="Zelensky A."/>
            <person name="Zhou K."/>
            <person name="Armbrust E.V."/>
            <person name="Bhattacharya D."/>
            <person name="Goodenough U.W."/>
            <person name="Van de Peer Y."/>
            <person name="Grigoriev I.V."/>
        </authorList>
    </citation>
    <scope>NUCLEOTIDE SEQUENCE [LARGE SCALE GENOMIC DNA]</scope>
    <source>
        <strain evidence="9">RCC299 / NOUM17</strain>
    </source>
</reference>
<evidence type="ECO:0000259" key="7">
    <source>
        <dbReference type="PROSITE" id="PS51471"/>
    </source>
</evidence>
<dbReference type="KEGG" id="mis:MICPUN_57951"/>
<dbReference type="InterPro" id="IPR006620">
    <property type="entry name" value="Pro_4_hyd_alph"/>
</dbReference>
<dbReference type="InParanoid" id="C1E489"/>
<dbReference type="GO" id="GO:0031543">
    <property type="term" value="F:peptidyl-proline dioxygenase activity"/>
    <property type="evidence" value="ECO:0007669"/>
    <property type="project" value="TreeGrafter"/>
</dbReference>
<evidence type="ECO:0000256" key="4">
    <source>
        <dbReference type="ARBA" id="ARBA00022964"/>
    </source>
</evidence>
<dbReference type="Gene3D" id="2.60.120.620">
    <property type="entry name" value="q2cbj1_9rhob like domain"/>
    <property type="match status" value="1"/>
</dbReference>
<dbReference type="PROSITE" id="PS51471">
    <property type="entry name" value="FE2OG_OXY"/>
    <property type="match status" value="1"/>
</dbReference>
<dbReference type="OrthoDB" id="498478at2759"/>
<comment type="cofactor">
    <cofactor evidence="1">
        <name>L-ascorbate</name>
        <dbReference type="ChEBI" id="CHEBI:38290"/>
    </cofactor>
</comment>
<feature type="domain" description="Fe2OG dioxygenase" evidence="7">
    <location>
        <begin position="323"/>
        <end position="430"/>
    </location>
</feature>
<evidence type="ECO:0000256" key="3">
    <source>
        <dbReference type="ARBA" id="ARBA00022896"/>
    </source>
</evidence>
<dbReference type="GO" id="GO:0031418">
    <property type="term" value="F:L-ascorbic acid binding"/>
    <property type="evidence" value="ECO:0007669"/>
    <property type="project" value="UniProtKB-KW"/>
</dbReference>
<dbReference type="PANTHER" id="PTHR12907:SF26">
    <property type="entry name" value="HIF PROLYL HYDROXYLASE, ISOFORM C"/>
    <property type="match status" value="1"/>
</dbReference>
<evidence type="ECO:0000256" key="6">
    <source>
        <dbReference type="ARBA" id="ARBA00023004"/>
    </source>
</evidence>
<organism evidence="8 9">
    <name type="scientific">Micromonas commoda (strain RCC299 / NOUM17 / CCMP2709)</name>
    <name type="common">Picoplanktonic green alga</name>
    <dbReference type="NCBI Taxonomy" id="296587"/>
    <lineage>
        <taxon>Eukaryota</taxon>
        <taxon>Viridiplantae</taxon>
        <taxon>Chlorophyta</taxon>
        <taxon>Mamiellophyceae</taxon>
        <taxon>Mamiellales</taxon>
        <taxon>Mamiellaceae</taxon>
        <taxon>Micromonas</taxon>
    </lineage>
</organism>
<proteinExistence type="predicted"/>
<dbReference type="PANTHER" id="PTHR12907">
    <property type="entry name" value="EGL NINE HOMOLOG-RELATED"/>
    <property type="match status" value="1"/>
</dbReference>
<evidence type="ECO:0000313" key="8">
    <source>
        <dbReference type="EMBL" id="ACO62682.1"/>
    </source>
</evidence>
<evidence type="ECO:0000256" key="2">
    <source>
        <dbReference type="ARBA" id="ARBA00022723"/>
    </source>
</evidence>
<dbReference type="InterPro" id="IPR005123">
    <property type="entry name" value="Oxoglu/Fe-dep_dioxygenase_dom"/>
</dbReference>
<dbReference type="InterPro" id="IPR051559">
    <property type="entry name" value="HIF_prolyl_hydroxylases"/>
</dbReference>